<accession>A0A8E5JZL1</accession>
<organism evidence="2">
    <name type="scientific">Bactrothrips quadrituberculatus</name>
    <dbReference type="NCBI Taxonomy" id="1246465"/>
    <lineage>
        <taxon>Eukaryota</taxon>
        <taxon>Metazoa</taxon>
        <taxon>Ecdysozoa</taxon>
        <taxon>Arthropoda</taxon>
        <taxon>Hexapoda</taxon>
        <taxon>Insecta</taxon>
        <taxon>Pterygota</taxon>
        <taxon>Neoptera</taxon>
        <taxon>Paraneoptera</taxon>
        <taxon>Thysanoptera</taxon>
        <taxon>Tubulifera</taxon>
        <taxon>Phlaeothripoidea</taxon>
        <taxon>Phlaeothripidae</taxon>
        <taxon>Idolothripinae</taxon>
        <taxon>Bactrothrips</taxon>
    </lineage>
</organism>
<reference evidence="2" key="1">
    <citation type="submission" date="2020-11" db="EMBL/GenBank/DDBJ databases">
        <authorList>
            <person name="Plumb M."/>
            <person name="Garfin J."/>
            <person name="Lorentz A."/>
            <person name="Wang X."/>
        </authorList>
    </citation>
    <scope>NUCLEOTIDE SEQUENCE</scope>
</reference>
<gene>
    <name evidence="2" type="primary">ND4L</name>
</gene>
<protein>
    <submittedName>
        <fullName evidence="2">NADH dehydrogenase subunit 4L</fullName>
    </submittedName>
</protein>
<proteinExistence type="predicted"/>
<keyword evidence="1" id="KW-1133">Transmembrane helix</keyword>
<evidence type="ECO:0000256" key="1">
    <source>
        <dbReference type="SAM" id="Phobius"/>
    </source>
</evidence>
<dbReference type="Gene3D" id="1.10.287.3510">
    <property type="match status" value="1"/>
</dbReference>
<dbReference type="EMBL" id="MW233591">
    <property type="protein sequence ID" value="QVD42821.1"/>
    <property type="molecule type" value="Genomic_DNA"/>
</dbReference>
<dbReference type="CTD" id="4539"/>
<feature type="transmembrane region" description="Helical" evidence="1">
    <location>
        <begin position="43"/>
        <end position="68"/>
    </location>
</feature>
<keyword evidence="2" id="KW-0496">Mitochondrion</keyword>
<reference evidence="2" key="2">
    <citation type="submission" date="2022-12" db="EMBL/GenBank/DDBJ databases">
        <title>The complete mitochondrial genome of Bactrothrips quadrituberculatus(Thysanoptera: Phlaeothripidae).</title>
        <authorList>
            <person name="Dang L."/>
        </authorList>
    </citation>
    <scope>NUCLEOTIDE SEQUENCE</scope>
</reference>
<sequence>MLTLIVLLFFSFIKNYYHFMNMLMVFECFIMLIFFSLNFYQELMYLFIFCVFSVCESSLGLSLMIILIRCSGSDFCSMKFLSC</sequence>
<dbReference type="RefSeq" id="YP_010181251.1">
    <property type="nucleotide sequence ID" value="NC_058251.1"/>
</dbReference>
<geneLocation type="mitochondrion" evidence="2"/>
<dbReference type="GeneID" id="68206881"/>
<dbReference type="AlphaFoldDB" id="A0A8E5JZL1"/>
<feature type="transmembrane region" description="Helical" evidence="1">
    <location>
        <begin position="16"/>
        <end position="37"/>
    </location>
</feature>
<evidence type="ECO:0000313" key="2">
    <source>
        <dbReference type="EMBL" id="QVD42821.1"/>
    </source>
</evidence>
<keyword evidence="1" id="KW-0812">Transmembrane</keyword>
<keyword evidence="1" id="KW-0472">Membrane</keyword>
<name>A0A8E5JZL1_9NEOP</name>